<dbReference type="PANTHER" id="PTHR42718">
    <property type="entry name" value="MAJOR FACILITATOR SUPERFAMILY MULTIDRUG TRANSPORTER MFSC"/>
    <property type="match status" value="1"/>
</dbReference>
<dbReference type="KEGG" id="scad:DN051_42650"/>
<evidence type="ECO:0000256" key="1">
    <source>
        <dbReference type="ARBA" id="ARBA00004651"/>
    </source>
</evidence>
<dbReference type="Gene3D" id="1.20.1720.10">
    <property type="entry name" value="Multidrug resistance protein D"/>
    <property type="match status" value="1"/>
</dbReference>
<feature type="transmembrane region" description="Helical" evidence="8">
    <location>
        <begin position="142"/>
        <end position="163"/>
    </location>
</feature>
<evidence type="ECO:0000313" key="11">
    <source>
        <dbReference type="Proteomes" id="UP000249616"/>
    </source>
</evidence>
<dbReference type="InterPro" id="IPR011701">
    <property type="entry name" value="MFS"/>
</dbReference>
<dbReference type="GO" id="GO:0046677">
    <property type="term" value="P:response to antibiotic"/>
    <property type="evidence" value="ECO:0007669"/>
    <property type="project" value="UniProtKB-KW"/>
</dbReference>
<dbReference type="GO" id="GO:0005886">
    <property type="term" value="C:plasma membrane"/>
    <property type="evidence" value="ECO:0007669"/>
    <property type="project" value="UniProtKB-SubCell"/>
</dbReference>
<evidence type="ECO:0000256" key="3">
    <source>
        <dbReference type="ARBA" id="ARBA00022475"/>
    </source>
</evidence>
<name>A0A2Z4JE02_9ACTN</name>
<dbReference type="InterPro" id="IPR036259">
    <property type="entry name" value="MFS_trans_sf"/>
</dbReference>
<feature type="transmembrane region" description="Helical" evidence="8">
    <location>
        <begin position="256"/>
        <end position="280"/>
    </location>
</feature>
<organism evidence="10 11">
    <name type="scientific">Streptomyces cadmiisoli</name>
    <dbReference type="NCBI Taxonomy" id="2184053"/>
    <lineage>
        <taxon>Bacteria</taxon>
        <taxon>Bacillati</taxon>
        <taxon>Actinomycetota</taxon>
        <taxon>Actinomycetes</taxon>
        <taxon>Kitasatosporales</taxon>
        <taxon>Streptomycetaceae</taxon>
        <taxon>Streptomyces</taxon>
        <taxon>Streptomyces aurantiacus group</taxon>
    </lineage>
</organism>
<proteinExistence type="predicted"/>
<evidence type="ECO:0000259" key="9">
    <source>
        <dbReference type="PROSITE" id="PS50850"/>
    </source>
</evidence>
<feature type="transmembrane region" description="Helical" evidence="8">
    <location>
        <begin position="363"/>
        <end position="382"/>
    </location>
</feature>
<dbReference type="GO" id="GO:0022857">
    <property type="term" value="F:transmembrane transporter activity"/>
    <property type="evidence" value="ECO:0007669"/>
    <property type="project" value="InterPro"/>
</dbReference>
<feature type="domain" description="Major facilitator superfamily (MFS) profile" evidence="9">
    <location>
        <begin position="44"/>
        <end position="486"/>
    </location>
</feature>
<dbReference type="Gene3D" id="1.20.1250.20">
    <property type="entry name" value="MFS general substrate transporter like domains"/>
    <property type="match status" value="1"/>
</dbReference>
<evidence type="ECO:0000256" key="2">
    <source>
        <dbReference type="ARBA" id="ARBA00022448"/>
    </source>
</evidence>
<reference evidence="11" key="1">
    <citation type="submission" date="2018-06" db="EMBL/GenBank/DDBJ databases">
        <authorList>
            <person name="Li K."/>
        </authorList>
    </citation>
    <scope>NUCLEOTIDE SEQUENCE [LARGE SCALE GENOMIC DNA]</scope>
    <source>
        <strain evidence="11">ZFG47</strain>
        <plasmid evidence="11">unnamed1</plasmid>
    </source>
</reference>
<feature type="transmembrane region" description="Helical" evidence="8">
    <location>
        <begin position="200"/>
        <end position="219"/>
    </location>
</feature>
<dbReference type="Proteomes" id="UP000249616">
    <property type="component" value="Plasmid unnamed1"/>
</dbReference>
<dbReference type="InterPro" id="IPR020846">
    <property type="entry name" value="MFS_dom"/>
</dbReference>
<keyword evidence="5 8" id="KW-1133">Transmembrane helix</keyword>
<evidence type="ECO:0000256" key="4">
    <source>
        <dbReference type="ARBA" id="ARBA00022692"/>
    </source>
</evidence>
<keyword evidence="11" id="KW-1185">Reference proteome</keyword>
<dbReference type="PANTHER" id="PTHR42718:SF46">
    <property type="entry name" value="BLR6921 PROTEIN"/>
    <property type="match status" value="1"/>
</dbReference>
<feature type="transmembrane region" description="Helical" evidence="8">
    <location>
        <begin position="170"/>
        <end position="194"/>
    </location>
</feature>
<evidence type="ECO:0000256" key="8">
    <source>
        <dbReference type="SAM" id="Phobius"/>
    </source>
</evidence>
<keyword evidence="10" id="KW-0614">Plasmid</keyword>
<keyword evidence="3" id="KW-1003">Cell membrane</keyword>
<feature type="transmembrane region" description="Helical" evidence="8">
    <location>
        <begin position="113"/>
        <end position="136"/>
    </location>
</feature>
<feature type="transmembrane region" description="Helical" evidence="8">
    <location>
        <begin position="82"/>
        <end position="101"/>
    </location>
</feature>
<sequence>MLDWRGSVVGTAADAQGVRNAAGRAGARVAGDGDSEFTARERLALGGAALSALIVELDWLAVSVALPQIADDLRRTPTDLQWVITAFMLGFGGLLPVAGWVTDAFGRRRTTIYAIELFMVSSLVCAMAEDLVWLTVGRALQGAAGGFAVPGAVAMTAGAFSGLKRDRGLAIVLASASGGAALAPFVSGLLVQLFGWRSIFLVNFPLGLAAIALVYWCVRPSNNPETAARRPPLRSGLCVTTGAVALTVLADRGSTWGWASAPAIVCGLCGVGLLVAFVVLERDASRAMHGPEVYGDRPLRALTGAGAASMTGFTIVSTFFILYLQEVQGYSAFFAGCVFLGLSVPNALSAYAAGRVPSPGPAYLMVSAALATAAVGVAGLTVGSSTALSVLALAVSGVGIGLSGGLTNVLTQQRVRAEQAGAVSGLALAVKALTAAVALSLAATVLESLGGGGRQASSDQGAIEVVLGAAAAIMLCWALLFLRRAIPVARHGVPPIAAARRR</sequence>
<feature type="transmembrane region" description="Helical" evidence="8">
    <location>
        <begin position="388"/>
        <end position="410"/>
    </location>
</feature>
<feature type="transmembrane region" description="Helical" evidence="8">
    <location>
        <begin position="462"/>
        <end position="482"/>
    </location>
</feature>
<evidence type="ECO:0000256" key="6">
    <source>
        <dbReference type="ARBA" id="ARBA00023136"/>
    </source>
</evidence>
<dbReference type="PROSITE" id="PS50850">
    <property type="entry name" value="MFS"/>
    <property type="match status" value="1"/>
</dbReference>
<evidence type="ECO:0000256" key="5">
    <source>
        <dbReference type="ARBA" id="ARBA00022989"/>
    </source>
</evidence>
<feature type="transmembrane region" description="Helical" evidence="8">
    <location>
        <begin position="422"/>
        <end position="442"/>
    </location>
</feature>
<dbReference type="CDD" id="cd17321">
    <property type="entry name" value="MFS_MMR_MDR_like"/>
    <property type="match status" value="1"/>
</dbReference>
<gene>
    <name evidence="10" type="ORF">DN051_42650</name>
</gene>
<keyword evidence="7" id="KW-0046">Antibiotic resistance</keyword>
<dbReference type="AlphaFoldDB" id="A0A2Z4JE02"/>
<keyword evidence="6 8" id="KW-0472">Membrane</keyword>
<dbReference type="EMBL" id="CP030074">
    <property type="protein sequence ID" value="AWW43281.1"/>
    <property type="molecule type" value="Genomic_DNA"/>
</dbReference>
<evidence type="ECO:0000313" key="10">
    <source>
        <dbReference type="EMBL" id="AWW43281.1"/>
    </source>
</evidence>
<dbReference type="SUPFAM" id="SSF103473">
    <property type="entry name" value="MFS general substrate transporter"/>
    <property type="match status" value="1"/>
</dbReference>
<feature type="transmembrane region" description="Helical" evidence="8">
    <location>
        <begin position="330"/>
        <end position="351"/>
    </location>
</feature>
<keyword evidence="2" id="KW-0813">Transport</keyword>
<comment type="subcellular location">
    <subcellularLocation>
        <location evidence="1">Cell membrane</location>
        <topology evidence="1">Multi-pass membrane protein</topology>
    </subcellularLocation>
</comment>
<keyword evidence="4 8" id="KW-0812">Transmembrane</keyword>
<feature type="transmembrane region" description="Helical" evidence="8">
    <location>
        <begin position="231"/>
        <end position="250"/>
    </location>
</feature>
<protein>
    <recommendedName>
        <fullName evidence="9">Major facilitator superfamily (MFS) profile domain-containing protein</fullName>
    </recommendedName>
</protein>
<dbReference type="Pfam" id="PF07690">
    <property type="entry name" value="MFS_1"/>
    <property type="match status" value="2"/>
</dbReference>
<geneLocation type="plasmid" evidence="10 11">
    <name>unnamed1</name>
</geneLocation>
<feature type="transmembrane region" description="Helical" evidence="8">
    <location>
        <begin position="301"/>
        <end position="324"/>
    </location>
</feature>
<feature type="transmembrane region" description="Helical" evidence="8">
    <location>
        <begin position="43"/>
        <end position="62"/>
    </location>
</feature>
<accession>A0A2Z4JE02</accession>
<evidence type="ECO:0000256" key="7">
    <source>
        <dbReference type="ARBA" id="ARBA00023251"/>
    </source>
</evidence>